<dbReference type="EMBL" id="UOFN01000129">
    <property type="protein sequence ID" value="VAW80552.1"/>
    <property type="molecule type" value="Genomic_DNA"/>
</dbReference>
<evidence type="ECO:0008006" key="2">
    <source>
        <dbReference type="Google" id="ProtNLM"/>
    </source>
</evidence>
<evidence type="ECO:0000313" key="1">
    <source>
        <dbReference type="EMBL" id="VAW80552.1"/>
    </source>
</evidence>
<gene>
    <name evidence="1" type="ORF">MNBD_GAMMA15-2370</name>
</gene>
<proteinExistence type="predicted"/>
<dbReference type="SUPFAM" id="SSF53335">
    <property type="entry name" value="S-adenosyl-L-methionine-dependent methyltransferases"/>
    <property type="match status" value="1"/>
</dbReference>
<sequence length="295" mass="33748">MYGFCDTIRIRDIQVFFEMYMSKPDRWLNSYEKDVVSQHGEDGVIEKILEVIGDVNSWCVEFGAWDGKHLSNTYNLIHHKNYSAVLIEGDEARFKDLVEANRSNEGVVPVNAFVGASAHDGLDSILAATDIPPDFDLLSIDIDGNDYHVWTAVQESHPKAVVIEFNPTVPNPVEFVQVLDMSVNQGSSLLSMVKLGKEKNYELVAITKNNAFFVDEKYFPKFEIEDNSPDALRSDYSDITYIFNGYDGTVFVRGSGSLKRHHYPYKESRMQQVPRWLRQFPSNYGAFRKWASKLY</sequence>
<name>A0A3B0YZ55_9ZZZZ</name>
<organism evidence="1">
    <name type="scientific">hydrothermal vent metagenome</name>
    <dbReference type="NCBI Taxonomy" id="652676"/>
    <lineage>
        <taxon>unclassified sequences</taxon>
        <taxon>metagenomes</taxon>
        <taxon>ecological metagenomes</taxon>
    </lineage>
</organism>
<reference evidence="1" key="1">
    <citation type="submission" date="2018-06" db="EMBL/GenBank/DDBJ databases">
        <authorList>
            <person name="Zhirakovskaya E."/>
        </authorList>
    </citation>
    <scope>NUCLEOTIDE SEQUENCE</scope>
</reference>
<dbReference type="AlphaFoldDB" id="A0A3B0YZ55"/>
<protein>
    <recommendedName>
        <fullName evidence="2">Methyltransferase FkbM domain-containing protein</fullName>
    </recommendedName>
</protein>
<accession>A0A3B0YZ55</accession>
<dbReference type="InterPro" id="IPR029063">
    <property type="entry name" value="SAM-dependent_MTases_sf"/>
</dbReference>